<reference evidence="1" key="1">
    <citation type="submission" date="2021-06" db="EMBL/GenBank/DDBJ databases">
        <authorList>
            <person name="Hodson N. C."/>
            <person name="Mongue J. A."/>
            <person name="Jaron S. K."/>
        </authorList>
    </citation>
    <scope>NUCLEOTIDE SEQUENCE</scope>
</reference>
<dbReference type="EMBL" id="CAJVCH010559402">
    <property type="protein sequence ID" value="CAG7831219.1"/>
    <property type="molecule type" value="Genomic_DNA"/>
</dbReference>
<protein>
    <submittedName>
        <fullName evidence="1">Uncharacterized protein</fullName>
    </submittedName>
</protein>
<dbReference type="AlphaFoldDB" id="A0A8J2LDY5"/>
<sequence>MFPEIIVFKMSSASSNLLTMDSAQEINSTNFYQRSWTKNRRSIKLHQCLIPIFSMTSSHSPLVAPPSSLTCLN</sequence>
<dbReference type="Proteomes" id="UP000708208">
    <property type="component" value="Unassembled WGS sequence"/>
</dbReference>
<keyword evidence="2" id="KW-1185">Reference proteome</keyword>
<evidence type="ECO:0000313" key="1">
    <source>
        <dbReference type="EMBL" id="CAG7831219.1"/>
    </source>
</evidence>
<proteinExistence type="predicted"/>
<gene>
    <name evidence="1" type="ORF">AFUS01_LOCUS40972</name>
</gene>
<accession>A0A8J2LDY5</accession>
<name>A0A8J2LDY5_9HEXA</name>
<evidence type="ECO:0000313" key="2">
    <source>
        <dbReference type="Proteomes" id="UP000708208"/>
    </source>
</evidence>
<organism evidence="1 2">
    <name type="scientific">Allacma fusca</name>
    <dbReference type="NCBI Taxonomy" id="39272"/>
    <lineage>
        <taxon>Eukaryota</taxon>
        <taxon>Metazoa</taxon>
        <taxon>Ecdysozoa</taxon>
        <taxon>Arthropoda</taxon>
        <taxon>Hexapoda</taxon>
        <taxon>Collembola</taxon>
        <taxon>Symphypleona</taxon>
        <taxon>Sminthuridae</taxon>
        <taxon>Allacma</taxon>
    </lineage>
</organism>
<comment type="caution">
    <text evidence="1">The sequence shown here is derived from an EMBL/GenBank/DDBJ whole genome shotgun (WGS) entry which is preliminary data.</text>
</comment>